<evidence type="ECO:0000313" key="2">
    <source>
        <dbReference type="Proteomes" id="UP000499080"/>
    </source>
</evidence>
<proteinExistence type="predicted"/>
<protein>
    <submittedName>
        <fullName evidence="1">Uncharacterized protein</fullName>
    </submittedName>
</protein>
<organism evidence="1 2">
    <name type="scientific">Araneus ventricosus</name>
    <name type="common">Orbweaver spider</name>
    <name type="synonym">Epeira ventricosa</name>
    <dbReference type="NCBI Taxonomy" id="182803"/>
    <lineage>
        <taxon>Eukaryota</taxon>
        <taxon>Metazoa</taxon>
        <taxon>Ecdysozoa</taxon>
        <taxon>Arthropoda</taxon>
        <taxon>Chelicerata</taxon>
        <taxon>Arachnida</taxon>
        <taxon>Araneae</taxon>
        <taxon>Araneomorphae</taxon>
        <taxon>Entelegynae</taxon>
        <taxon>Araneoidea</taxon>
        <taxon>Araneidae</taxon>
        <taxon>Araneus</taxon>
    </lineage>
</organism>
<name>A0A4Y2B0G3_ARAVE</name>
<dbReference type="EMBL" id="BGPR01000039">
    <property type="protein sequence ID" value="GBL84825.1"/>
    <property type="molecule type" value="Genomic_DNA"/>
</dbReference>
<evidence type="ECO:0000313" key="1">
    <source>
        <dbReference type="EMBL" id="GBL84825.1"/>
    </source>
</evidence>
<keyword evidence="2" id="KW-1185">Reference proteome</keyword>
<dbReference type="AlphaFoldDB" id="A0A4Y2B0G3"/>
<dbReference type="Proteomes" id="UP000499080">
    <property type="component" value="Unassembled WGS sequence"/>
</dbReference>
<comment type="caution">
    <text evidence="1">The sequence shown here is derived from an EMBL/GenBank/DDBJ whole genome shotgun (WGS) entry which is preliminary data.</text>
</comment>
<reference evidence="1 2" key="1">
    <citation type="journal article" date="2019" name="Sci. Rep.">
        <title>Orb-weaving spider Araneus ventricosus genome elucidates the spidroin gene catalogue.</title>
        <authorList>
            <person name="Kono N."/>
            <person name="Nakamura H."/>
            <person name="Ohtoshi R."/>
            <person name="Moran D.A.P."/>
            <person name="Shinohara A."/>
            <person name="Yoshida Y."/>
            <person name="Fujiwara M."/>
            <person name="Mori M."/>
            <person name="Tomita M."/>
            <person name="Arakawa K."/>
        </authorList>
    </citation>
    <scope>NUCLEOTIDE SEQUENCE [LARGE SCALE GENOMIC DNA]</scope>
</reference>
<sequence length="102" mass="11736">MYKCTRRINEKRINGALLYLENPSVLVINNSLVVISFDEKTPQNMWTVTIKQWHSEEWARGIYCLATDSLLAFAHTPSGVIFIKMGESEEWKGDVYILLSVI</sequence>
<accession>A0A4Y2B0G3</accession>
<gene>
    <name evidence="1" type="ORF">AVEN_93854_1</name>
</gene>